<keyword evidence="2 6" id="KW-0808">Transferase</keyword>
<dbReference type="GO" id="GO:0016758">
    <property type="term" value="F:hexosyltransferase activity"/>
    <property type="evidence" value="ECO:0007669"/>
    <property type="project" value="TreeGrafter"/>
</dbReference>
<evidence type="ECO:0000313" key="7">
    <source>
        <dbReference type="Proteomes" id="UP000215005"/>
    </source>
</evidence>
<dbReference type="AlphaFoldDB" id="A0A223SA35"/>
<name>A0A223SA35_9ACTN</name>
<feature type="region of interest" description="Disordered" evidence="3">
    <location>
        <begin position="392"/>
        <end position="415"/>
    </location>
</feature>
<dbReference type="OrthoDB" id="9802525at2"/>
<dbReference type="InterPro" id="IPR001296">
    <property type="entry name" value="Glyco_trans_1"/>
</dbReference>
<reference evidence="6 7" key="1">
    <citation type="submission" date="2017-08" db="EMBL/GenBank/DDBJ databases">
        <title>The complete genome sequence of Nocardiopsis gilva YIM 90087.</title>
        <authorList>
            <person name="Yin M."/>
            <person name="Tang S."/>
        </authorList>
    </citation>
    <scope>NUCLEOTIDE SEQUENCE [LARGE SCALE GENOMIC DNA]</scope>
    <source>
        <strain evidence="6 7">YIM 90087</strain>
    </source>
</reference>
<dbReference type="SUPFAM" id="SSF53756">
    <property type="entry name" value="UDP-Glycosyltransferase/glycogen phosphorylase"/>
    <property type="match status" value="1"/>
</dbReference>
<evidence type="ECO:0000259" key="5">
    <source>
        <dbReference type="Pfam" id="PF13439"/>
    </source>
</evidence>
<dbReference type="InterPro" id="IPR028098">
    <property type="entry name" value="Glyco_trans_4-like_N"/>
</dbReference>
<feature type="domain" description="Glycosyl transferase family 1" evidence="4">
    <location>
        <begin position="212"/>
        <end position="362"/>
    </location>
</feature>
<protein>
    <submittedName>
        <fullName evidence="6">Glycosyltransferase family 1 protein</fullName>
    </submittedName>
</protein>
<dbReference type="RefSeq" id="WP_017619750.1">
    <property type="nucleotide sequence ID" value="NZ_ANBG01000262.1"/>
</dbReference>
<organism evidence="6 7">
    <name type="scientific">Nocardiopsis gilva YIM 90087</name>
    <dbReference type="NCBI Taxonomy" id="1235441"/>
    <lineage>
        <taxon>Bacteria</taxon>
        <taxon>Bacillati</taxon>
        <taxon>Actinomycetota</taxon>
        <taxon>Actinomycetes</taxon>
        <taxon>Streptosporangiales</taxon>
        <taxon>Nocardiopsidaceae</taxon>
        <taxon>Nocardiopsis</taxon>
    </lineage>
</organism>
<dbReference type="PANTHER" id="PTHR45947:SF3">
    <property type="entry name" value="SULFOQUINOVOSYL TRANSFERASE SQD2"/>
    <property type="match status" value="1"/>
</dbReference>
<evidence type="ECO:0000259" key="4">
    <source>
        <dbReference type="Pfam" id="PF00534"/>
    </source>
</evidence>
<dbReference type="Pfam" id="PF13439">
    <property type="entry name" value="Glyco_transf_4"/>
    <property type="match status" value="1"/>
</dbReference>
<dbReference type="Proteomes" id="UP000215005">
    <property type="component" value="Chromosome"/>
</dbReference>
<accession>A0A223SA35</accession>
<dbReference type="GO" id="GO:1901137">
    <property type="term" value="P:carbohydrate derivative biosynthetic process"/>
    <property type="evidence" value="ECO:0007669"/>
    <property type="project" value="UniProtKB-ARBA"/>
</dbReference>
<dbReference type="PANTHER" id="PTHR45947">
    <property type="entry name" value="SULFOQUINOVOSYL TRANSFERASE SQD2"/>
    <property type="match status" value="1"/>
</dbReference>
<dbReference type="KEGG" id="ngv:CDO52_21275"/>
<evidence type="ECO:0000256" key="2">
    <source>
        <dbReference type="ARBA" id="ARBA00022679"/>
    </source>
</evidence>
<keyword evidence="1" id="KW-0328">Glycosyltransferase</keyword>
<dbReference type="EMBL" id="CP022753">
    <property type="protein sequence ID" value="ASU84987.1"/>
    <property type="molecule type" value="Genomic_DNA"/>
</dbReference>
<keyword evidence="7" id="KW-1185">Reference proteome</keyword>
<dbReference type="CDD" id="cd03814">
    <property type="entry name" value="GT4-like"/>
    <property type="match status" value="1"/>
</dbReference>
<gene>
    <name evidence="6" type="ORF">CDO52_21275</name>
</gene>
<evidence type="ECO:0000256" key="3">
    <source>
        <dbReference type="SAM" id="MobiDB-lite"/>
    </source>
</evidence>
<dbReference type="InterPro" id="IPR050194">
    <property type="entry name" value="Glycosyltransferase_grp1"/>
</dbReference>
<sequence length="415" mass="44367">MPAAASAPVPPPPAASQSASPLRVAIISESFLPQVNGVTNSVCRVAEHLASRGHQALILAPGTGPARYAGFPVVRLPGVPLPFYRGFTGGLPSRRLVTAALRAFGPDVLHLASPALLGHTAVDIARRWALPTVAVYQTDLPGFTARYGLPAGDLLWPFLRRVHSAVDRTLVPSSATLRELADQDFPRLSLWQRGVDTTRFDPRHRDAALRRRLAPNGEVIVGYVGRLARDKRVDLLAHVAKLRGVRVVVVGDGPDRARLRRRLPGAVFLGQRTGEELSRLYASFDVFVHTGADETFCQAVQEALASGVPVVAPASGGPLDLVVPERNGLLYAPNSVRELRLATGRLVHNAALRERLAAEARSTVEGRTWEVIGDQLLEHYRAVIAPTGAPPLETATASNARGGGAPLGPGLLTRR</sequence>
<dbReference type="Pfam" id="PF00534">
    <property type="entry name" value="Glycos_transf_1"/>
    <property type="match status" value="1"/>
</dbReference>
<proteinExistence type="predicted"/>
<evidence type="ECO:0000313" key="6">
    <source>
        <dbReference type="EMBL" id="ASU84987.1"/>
    </source>
</evidence>
<dbReference type="Gene3D" id="3.40.50.2000">
    <property type="entry name" value="Glycogen Phosphorylase B"/>
    <property type="match status" value="2"/>
</dbReference>
<feature type="domain" description="Glycosyltransferase subfamily 4-like N-terminal" evidence="5">
    <location>
        <begin position="35"/>
        <end position="199"/>
    </location>
</feature>
<evidence type="ECO:0000256" key="1">
    <source>
        <dbReference type="ARBA" id="ARBA00022676"/>
    </source>
</evidence>